<keyword evidence="1" id="KW-0812">Transmembrane</keyword>
<organism evidence="3 4">
    <name type="scientific">Mycena venus</name>
    <dbReference type="NCBI Taxonomy" id="2733690"/>
    <lineage>
        <taxon>Eukaryota</taxon>
        <taxon>Fungi</taxon>
        <taxon>Dikarya</taxon>
        <taxon>Basidiomycota</taxon>
        <taxon>Agaricomycotina</taxon>
        <taxon>Agaricomycetes</taxon>
        <taxon>Agaricomycetidae</taxon>
        <taxon>Agaricales</taxon>
        <taxon>Marasmiineae</taxon>
        <taxon>Mycenaceae</taxon>
        <taxon>Mycena</taxon>
    </lineage>
</organism>
<reference evidence="3" key="1">
    <citation type="submission" date="2020-05" db="EMBL/GenBank/DDBJ databases">
        <title>Mycena genomes resolve the evolution of fungal bioluminescence.</title>
        <authorList>
            <person name="Tsai I.J."/>
        </authorList>
    </citation>
    <scope>NUCLEOTIDE SEQUENCE</scope>
    <source>
        <strain evidence="3">CCC161011</strain>
    </source>
</reference>
<dbReference type="OrthoDB" id="3203775at2759"/>
<dbReference type="AlphaFoldDB" id="A0A8H7DCT8"/>
<dbReference type="PANTHER" id="PTHR40465">
    <property type="entry name" value="CHROMOSOME 1, WHOLE GENOME SHOTGUN SEQUENCE"/>
    <property type="match status" value="1"/>
</dbReference>
<dbReference type="PANTHER" id="PTHR40465:SF1">
    <property type="entry name" value="DUF6534 DOMAIN-CONTAINING PROTEIN"/>
    <property type="match status" value="1"/>
</dbReference>
<keyword evidence="1" id="KW-0472">Membrane</keyword>
<feature type="transmembrane region" description="Helical" evidence="1">
    <location>
        <begin position="174"/>
        <end position="196"/>
    </location>
</feature>
<feature type="transmembrane region" description="Helical" evidence="1">
    <location>
        <begin position="202"/>
        <end position="222"/>
    </location>
</feature>
<keyword evidence="4" id="KW-1185">Reference proteome</keyword>
<feature type="transmembrane region" description="Helical" evidence="1">
    <location>
        <begin position="21"/>
        <end position="46"/>
    </location>
</feature>
<dbReference type="Proteomes" id="UP000620124">
    <property type="component" value="Unassembled WGS sequence"/>
</dbReference>
<feature type="transmembrane region" description="Helical" evidence="1">
    <location>
        <begin position="133"/>
        <end position="153"/>
    </location>
</feature>
<evidence type="ECO:0000256" key="1">
    <source>
        <dbReference type="SAM" id="Phobius"/>
    </source>
</evidence>
<evidence type="ECO:0000313" key="4">
    <source>
        <dbReference type="Proteomes" id="UP000620124"/>
    </source>
</evidence>
<accession>A0A8H7DCT8</accession>
<dbReference type="InterPro" id="IPR045339">
    <property type="entry name" value="DUF6534"/>
</dbReference>
<protein>
    <recommendedName>
        <fullName evidence="2">DUF6534 domain-containing protein</fullName>
    </recommendedName>
</protein>
<keyword evidence="1" id="KW-1133">Transmembrane helix</keyword>
<feature type="domain" description="DUF6534" evidence="2">
    <location>
        <begin position="141"/>
        <end position="227"/>
    </location>
</feature>
<name>A0A8H7DCT8_9AGAR</name>
<evidence type="ECO:0000313" key="3">
    <source>
        <dbReference type="EMBL" id="KAF7369685.1"/>
    </source>
</evidence>
<sequence>MFEIIQGLHYFRHFEKDDWTLKTLVTVALLVDTVSTVGDCICVYLYTITYVGDLEYLSNGHWPIPLYTFTTGVLGVLVQGFLVIRYWRFTRNSFISLFLSLGIIVALCSVFASGFVVALYPSFKDRVKAKIPAALWLITEVVVDTGIASALLWEFRKASGILTETKGILDRLTVVTVQSGAAAATLAGGGLISYCIDPESNLAGAFLFPLGRVYVITLLANLNIRKSGSTTIISSGAGSASGGEQRPLTLTSLTCWSINDSCGIHVTVYPSAQVSVEDSQSPGTVKNPV</sequence>
<comment type="caution">
    <text evidence="3">The sequence shown here is derived from an EMBL/GenBank/DDBJ whole genome shotgun (WGS) entry which is preliminary data.</text>
</comment>
<evidence type="ECO:0000259" key="2">
    <source>
        <dbReference type="Pfam" id="PF20152"/>
    </source>
</evidence>
<dbReference type="EMBL" id="JACAZI010000002">
    <property type="protein sequence ID" value="KAF7369685.1"/>
    <property type="molecule type" value="Genomic_DNA"/>
</dbReference>
<feature type="transmembrane region" description="Helical" evidence="1">
    <location>
        <begin position="94"/>
        <end position="121"/>
    </location>
</feature>
<proteinExistence type="predicted"/>
<gene>
    <name evidence="3" type="ORF">MVEN_00299700</name>
</gene>
<feature type="transmembrane region" description="Helical" evidence="1">
    <location>
        <begin position="66"/>
        <end position="87"/>
    </location>
</feature>
<dbReference type="Pfam" id="PF20152">
    <property type="entry name" value="DUF6534"/>
    <property type="match status" value="1"/>
</dbReference>